<reference evidence="1 2" key="1">
    <citation type="journal article" date="2019" name="Commun. Biol.">
        <title>The bagworm genome reveals a unique fibroin gene that provides high tensile strength.</title>
        <authorList>
            <person name="Kono N."/>
            <person name="Nakamura H."/>
            <person name="Ohtoshi R."/>
            <person name="Tomita M."/>
            <person name="Numata K."/>
            <person name="Arakawa K."/>
        </authorList>
    </citation>
    <scope>NUCLEOTIDE SEQUENCE [LARGE SCALE GENOMIC DNA]</scope>
</reference>
<dbReference type="Proteomes" id="UP000299102">
    <property type="component" value="Unassembled WGS sequence"/>
</dbReference>
<gene>
    <name evidence="1" type="ORF">EVAR_42385_1</name>
</gene>
<evidence type="ECO:0000313" key="2">
    <source>
        <dbReference type="Proteomes" id="UP000299102"/>
    </source>
</evidence>
<comment type="caution">
    <text evidence="1">The sequence shown here is derived from an EMBL/GenBank/DDBJ whole genome shotgun (WGS) entry which is preliminary data.</text>
</comment>
<name>A0A4C1YJY4_EUMVA</name>
<organism evidence="1 2">
    <name type="scientific">Eumeta variegata</name>
    <name type="common">Bagworm moth</name>
    <name type="synonym">Eumeta japonica</name>
    <dbReference type="NCBI Taxonomy" id="151549"/>
    <lineage>
        <taxon>Eukaryota</taxon>
        <taxon>Metazoa</taxon>
        <taxon>Ecdysozoa</taxon>
        <taxon>Arthropoda</taxon>
        <taxon>Hexapoda</taxon>
        <taxon>Insecta</taxon>
        <taxon>Pterygota</taxon>
        <taxon>Neoptera</taxon>
        <taxon>Endopterygota</taxon>
        <taxon>Lepidoptera</taxon>
        <taxon>Glossata</taxon>
        <taxon>Ditrysia</taxon>
        <taxon>Tineoidea</taxon>
        <taxon>Psychidae</taxon>
        <taxon>Oiketicinae</taxon>
        <taxon>Eumeta</taxon>
    </lineage>
</organism>
<evidence type="ECO:0000313" key="1">
    <source>
        <dbReference type="EMBL" id="GBP75142.1"/>
    </source>
</evidence>
<dbReference type="AlphaFoldDB" id="A0A4C1YJY4"/>
<keyword evidence="2" id="KW-1185">Reference proteome</keyword>
<proteinExistence type="predicted"/>
<accession>A0A4C1YJY4</accession>
<dbReference type="EMBL" id="BGZK01001237">
    <property type="protein sequence ID" value="GBP75142.1"/>
    <property type="molecule type" value="Genomic_DNA"/>
</dbReference>
<protein>
    <submittedName>
        <fullName evidence="1">Uncharacterized protein</fullName>
    </submittedName>
</protein>
<sequence>MAWRSQVIHEVRLLMPLFEVSYFTVGLGDFTKLQDEPKRGPFRGPFKKFPSTSDPELPDLYPRVYTPEDLNPASLYPPFYGAPTKLHVMKSTFAMWTRPLMPF</sequence>